<evidence type="ECO:0000313" key="1">
    <source>
        <dbReference type="EMBL" id="SDY69700.1"/>
    </source>
</evidence>
<dbReference type="Gene3D" id="1.20.1440.60">
    <property type="entry name" value="23S rRNA-intervening sequence"/>
    <property type="match status" value="1"/>
</dbReference>
<dbReference type="InterPro" id="IPR036583">
    <property type="entry name" value="23S_rRNA_IVS_sf"/>
</dbReference>
<dbReference type="Proteomes" id="UP000199663">
    <property type="component" value="Unassembled WGS sequence"/>
</dbReference>
<dbReference type="Pfam" id="PF05635">
    <property type="entry name" value="23S_rRNA_IVP"/>
    <property type="match status" value="1"/>
</dbReference>
<dbReference type="RefSeq" id="WP_019596686.1">
    <property type="nucleotide sequence ID" value="NZ_FNQC01000002.1"/>
</dbReference>
<protein>
    <submittedName>
        <fullName evidence="1">Four helix bundle protein</fullName>
    </submittedName>
</protein>
<organism evidence="1 2">
    <name type="scientific">Rhodonellum ikkaensis</name>
    <dbReference type="NCBI Taxonomy" id="336829"/>
    <lineage>
        <taxon>Bacteria</taxon>
        <taxon>Pseudomonadati</taxon>
        <taxon>Bacteroidota</taxon>
        <taxon>Cytophagia</taxon>
        <taxon>Cytophagales</taxon>
        <taxon>Cytophagaceae</taxon>
        <taxon>Rhodonellum</taxon>
    </lineage>
</organism>
<dbReference type="PANTHER" id="PTHR38471:SF2">
    <property type="entry name" value="FOUR HELIX BUNDLE PROTEIN"/>
    <property type="match status" value="1"/>
</dbReference>
<dbReference type="EMBL" id="FNQC01000002">
    <property type="protein sequence ID" value="SDY69700.1"/>
    <property type="molecule type" value="Genomic_DNA"/>
</dbReference>
<dbReference type="NCBIfam" id="TIGR02436">
    <property type="entry name" value="four helix bundle protein"/>
    <property type="match status" value="1"/>
</dbReference>
<evidence type="ECO:0000313" key="2">
    <source>
        <dbReference type="Proteomes" id="UP000199663"/>
    </source>
</evidence>
<proteinExistence type="predicted"/>
<dbReference type="SUPFAM" id="SSF158446">
    <property type="entry name" value="IVS-encoded protein-like"/>
    <property type="match status" value="1"/>
</dbReference>
<dbReference type="CDD" id="cd16377">
    <property type="entry name" value="23S_rRNA_IVP_like"/>
    <property type="match status" value="1"/>
</dbReference>
<name>A0A1H3LZ62_9BACT</name>
<keyword evidence="2" id="KW-1185">Reference proteome</keyword>
<dbReference type="PANTHER" id="PTHR38471">
    <property type="entry name" value="FOUR HELIX BUNDLE PROTEIN"/>
    <property type="match status" value="1"/>
</dbReference>
<dbReference type="InterPro" id="IPR012657">
    <property type="entry name" value="23S_rRNA-intervening_sequence"/>
</dbReference>
<accession>A0A1H3LZ62</accession>
<comment type="caution">
    <text evidence="1">The sequence shown here is derived from an EMBL/GenBank/DDBJ whole genome shotgun (WGS) entry which is preliminary data.</text>
</comment>
<reference evidence="1 2" key="1">
    <citation type="submission" date="2016-10" db="EMBL/GenBank/DDBJ databases">
        <authorList>
            <person name="Varghese N."/>
            <person name="Submissions S."/>
        </authorList>
    </citation>
    <scope>NUCLEOTIDE SEQUENCE [LARGE SCALE GENOMIC DNA]</scope>
    <source>
        <strain evidence="1 2">DSM 17997</strain>
    </source>
</reference>
<gene>
    <name evidence="1" type="ORF">SAMN05444412_102277</name>
</gene>
<sequence>MNRYKDLKVWQKAIQLSVDIYQITGRFPKEERFGLVSQMNRASVSIPSNIAEGAGRNGPKDFNNFLGIALGSCFELDTQLVISNKLNYLSDQEFEKFELELEHIQNMIVKLKKSLNIQ</sequence>